<accession>S9QXQ4</accession>
<evidence type="ECO:0000256" key="1">
    <source>
        <dbReference type="ARBA" id="ARBA00004651"/>
    </source>
</evidence>
<evidence type="ECO:0000256" key="2">
    <source>
        <dbReference type="ARBA" id="ARBA00022448"/>
    </source>
</evidence>
<evidence type="ECO:0000256" key="7">
    <source>
        <dbReference type="ARBA" id="ARBA00023136"/>
    </source>
</evidence>
<evidence type="ECO:0000256" key="8">
    <source>
        <dbReference type="SAM" id="Phobius"/>
    </source>
</evidence>
<feature type="transmembrane region" description="Helical" evidence="8">
    <location>
        <begin position="256"/>
        <end position="286"/>
    </location>
</feature>
<organism evidence="9 10">
    <name type="scientific">Rubellimicrobium thermophilum DSM 16684</name>
    <dbReference type="NCBI Taxonomy" id="1123069"/>
    <lineage>
        <taxon>Bacteria</taxon>
        <taxon>Pseudomonadati</taxon>
        <taxon>Pseudomonadota</taxon>
        <taxon>Alphaproteobacteria</taxon>
        <taxon>Rhodobacterales</taxon>
        <taxon>Roseobacteraceae</taxon>
        <taxon>Rubellimicrobium</taxon>
    </lineage>
</organism>
<comment type="caution">
    <text evidence="9">The sequence shown here is derived from an EMBL/GenBank/DDBJ whole genome shotgun (WGS) entry which is preliminary data.</text>
</comment>
<keyword evidence="6" id="KW-0406">Ion transport</keyword>
<dbReference type="InterPro" id="IPR003445">
    <property type="entry name" value="Cat_transpt"/>
</dbReference>
<dbReference type="Proteomes" id="UP000015346">
    <property type="component" value="Unassembled WGS sequence"/>
</dbReference>
<feature type="transmembrane region" description="Helical" evidence="8">
    <location>
        <begin position="187"/>
        <end position="207"/>
    </location>
</feature>
<comment type="subcellular location">
    <subcellularLocation>
        <location evidence="1">Cell membrane</location>
        <topology evidence="1">Multi-pass membrane protein</topology>
    </subcellularLocation>
</comment>
<dbReference type="PANTHER" id="PTHR32024:SF1">
    <property type="entry name" value="KTR SYSTEM POTASSIUM UPTAKE PROTEIN B"/>
    <property type="match status" value="1"/>
</dbReference>
<keyword evidence="2" id="KW-0813">Transport</keyword>
<dbReference type="PATRIC" id="fig|1123069.3.peg.900"/>
<dbReference type="Pfam" id="PF02386">
    <property type="entry name" value="TrkH"/>
    <property type="match status" value="1"/>
</dbReference>
<evidence type="ECO:0000256" key="6">
    <source>
        <dbReference type="ARBA" id="ARBA00023065"/>
    </source>
</evidence>
<feature type="transmembrane region" description="Helical" evidence="8">
    <location>
        <begin position="363"/>
        <end position="385"/>
    </location>
</feature>
<gene>
    <name evidence="9" type="ORF">ruthe_00930</name>
</gene>
<evidence type="ECO:0000256" key="5">
    <source>
        <dbReference type="ARBA" id="ARBA00022989"/>
    </source>
</evidence>
<sequence>MTALFTATSAVCITGLIVVDTATYWSPFGQVVIFGLFQIGGFGIMTGATLLGLLVSRRLRLSQRRIVQAETRSLTPADVRGVMGVLLLVTLSVELVVMGVLALRFRFSYGEPWGIALWHGLFHAASAFNNAGFSLYPDSLMRFALDPVVLVPVMLAVILGGIGFPVIHELRQEWRTPGLWSIHAKITLFGTAILLPLGFAGIAILEWNNGRTLGDLPAWGRALGALFHSVMTRSGGFNSFDTGALRAESLLLSDMLMFVGGGSAGTAGGIKITTVFLLGFVVWSEIRGHSEASAFNRSISPEVQRQALTIALLAAMLVSLSTLALLSLTPFPLDRVLFEVLSAAATVGLSTGITDDLPPSGQLILIGLMFVGRVSTITLAAGLALRTRKRLYRFPEERPIVG</sequence>
<dbReference type="EMBL" id="AOLV01000010">
    <property type="protein sequence ID" value="EPX86121.1"/>
    <property type="molecule type" value="Genomic_DNA"/>
</dbReference>
<feature type="transmembrane region" description="Helical" evidence="8">
    <location>
        <begin position="307"/>
        <end position="328"/>
    </location>
</feature>
<keyword evidence="5 8" id="KW-1133">Transmembrane helix</keyword>
<feature type="transmembrane region" description="Helical" evidence="8">
    <location>
        <begin position="148"/>
        <end position="167"/>
    </location>
</feature>
<dbReference type="HOGENOM" id="CLU_026429_0_0_5"/>
<feature type="transmembrane region" description="Helical" evidence="8">
    <location>
        <begin position="82"/>
        <end position="103"/>
    </location>
</feature>
<evidence type="ECO:0000313" key="9">
    <source>
        <dbReference type="EMBL" id="EPX86121.1"/>
    </source>
</evidence>
<dbReference type="STRING" id="1123069.ruthe_00930"/>
<evidence type="ECO:0000256" key="3">
    <source>
        <dbReference type="ARBA" id="ARBA00022475"/>
    </source>
</evidence>
<reference evidence="9 10" key="1">
    <citation type="journal article" date="2013" name="Stand. Genomic Sci.">
        <title>Genome sequence of the reddish-pigmented Rubellimicrobium thermophilum type strain (DSM 16684(T)), a member of the Roseobacter clade.</title>
        <authorList>
            <person name="Fiebig A."/>
            <person name="Riedel T."/>
            <person name="Gronow S."/>
            <person name="Petersen J."/>
            <person name="Klenk H.P."/>
            <person name="Goker M."/>
        </authorList>
    </citation>
    <scope>NUCLEOTIDE SEQUENCE [LARGE SCALE GENOMIC DNA]</scope>
    <source>
        <strain evidence="9 10">DSM 16684</strain>
    </source>
</reference>
<proteinExistence type="predicted"/>
<keyword evidence="7 8" id="KW-0472">Membrane</keyword>
<name>S9QXQ4_9RHOB</name>
<feature type="transmembrane region" description="Helical" evidence="8">
    <location>
        <begin position="31"/>
        <end position="55"/>
    </location>
</feature>
<keyword evidence="4 8" id="KW-0812">Transmembrane</keyword>
<dbReference type="OrthoDB" id="9810952at2"/>
<dbReference type="GO" id="GO:0030001">
    <property type="term" value="P:metal ion transport"/>
    <property type="evidence" value="ECO:0007669"/>
    <property type="project" value="UniProtKB-ARBA"/>
</dbReference>
<evidence type="ECO:0000256" key="4">
    <source>
        <dbReference type="ARBA" id="ARBA00022692"/>
    </source>
</evidence>
<dbReference type="GO" id="GO:0005886">
    <property type="term" value="C:plasma membrane"/>
    <property type="evidence" value="ECO:0007669"/>
    <property type="project" value="UniProtKB-SubCell"/>
</dbReference>
<dbReference type="RefSeq" id="WP_021097029.1">
    <property type="nucleotide sequence ID" value="NZ_KE557320.1"/>
</dbReference>
<keyword evidence="10" id="KW-1185">Reference proteome</keyword>
<dbReference type="AlphaFoldDB" id="S9QXQ4"/>
<evidence type="ECO:0000313" key="10">
    <source>
        <dbReference type="Proteomes" id="UP000015346"/>
    </source>
</evidence>
<dbReference type="PANTHER" id="PTHR32024">
    <property type="entry name" value="TRK SYSTEM POTASSIUM UPTAKE PROTEIN TRKG-RELATED"/>
    <property type="match status" value="1"/>
</dbReference>
<protein>
    <submittedName>
        <fullName evidence="9">Trk-type K+ transport system, membrane component</fullName>
    </submittedName>
</protein>
<keyword evidence="3" id="KW-1003">Cell membrane</keyword>
<dbReference type="GO" id="GO:0008324">
    <property type="term" value="F:monoatomic cation transmembrane transporter activity"/>
    <property type="evidence" value="ECO:0007669"/>
    <property type="project" value="InterPro"/>
</dbReference>